<evidence type="ECO:0000313" key="1">
    <source>
        <dbReference type="EMBL" id="ROO88076.1"/>
    </source>
</evidence>
<dbReference type="RefSeq" id="WP_148086119.1">
    <property type="nucleotide sequence ID" value="NZ_RJKE01000001.1"/>
</dbReference>
<evidence type="ECO:0000313" key="2">
    <source>
        <dbReference type="Proteomes" id="UP000272400"/>
    </source>
</evidence>
<sequence length="112" mass="11641">MNDSTEMFNKSVHNAAALILGALTEVRRESHGAEDAATRWGEADDQMTEALESLAPLIASAPVTGASSDPRAALGEAAESLERAVEVAPDADGKLACLEAAVHVSRAMRALL</sequence>
<dbReference type="OrthoDB" id="3476912at2"/>
<gene>
    <name evidence="1" type="ORF">EDD29_5733</name>
</gene>
<proteinExistence type="predicted"/>
<comment type="caution">
    <text evidence="1">The sequence shown here is derived from an EMBL/GenBank/DDBJ whole genome shotgun (WGS) entry which is preliminary data.</text>
</comment>
<organism evidence="1 2">
    <name type="scientific">Actinocorallia herbida</name>
    <dbReference type="NCBI Taxonomy" id="58109"/>
    <lineage>
        <taxon>Bacteria</taxon>
        <taxon>Bacillati</taxon>
        <taxon>Actinomycetota</taxon>
        <taxon>Actinomycetes</taxon>
        <taxon>Streptosporangiales</taxon>
        <taxon>Thermomonosporaceae</taxon>
        <taxon>Actinocorallia</taxon>
    </lineage>
</organism>
<dbReference type="EMBL" id="RJKE01000001">
    <property type="protein sequence ID" value="ROO88076.1"/>
    <property type="molecule type" value="Genomic_DNA"/>
</dbReference>
<accession>A0A3N1D3K4</accession>
<name>A0A3N1D3K4_9ACTN</name>
<dbReference type="Proteomes" id="UP000272400">
    <property type="component" value="Unassembled WGS sequence"/>
</dbReference>
<dbReference type="AlphaFoldDB" id="A0A3N1D3K4"/>
<reference evidence="1 2" key="1">
    <citation type="submission" date="2018-11" db="EMBL/GenBank/DDBJ databases">
        <title>Sequencing the genomes of 1000 actinobacteria strains.</title>
        <authorList>
            <person name="Klenk H.-P."/>
        </authorList>
    </citation>
    <scope>NUCLEOTIDE SEQUENCE [LARGE SCALE GENOMIC DNA]</scope>
    <source>
        <strain evidence="1 2">DSM 44254</strain>
    </source>
</reference>
<keyword evidence="2" id="KW-1185">Reference proteome</keyword>
<protein>
    <submittedName>
        <fullName evidence="1">Uncharacterized protein</fullName>
    </submittedName>
</protein>